<sequence>MSGGSATATADGFDVRRGRTTIRLRWNTPQQATVAAGSVRCLRDGARRFHALRIPHQGTFDLTIILG</sequence>
<reference evidence="1 2" key="1">
    <citation type="submission" date="2020-06" db="EMBL/GenBank/DDBJ databases">
        <title>Nonomuraea sp. SMC257, a novel actinomycete isolated from soil.</title>
        <authorList>
            <person name="Chanama M."/>
        </authorList>
    </citation>
    <scope>NUCLEOTIDE SEQUENCE [LARGE SCALE GENOMIC DNA]</scope>
    <source>
        <strain evidence="1 2">SMC257</strain>
    </source>
</reference>
<name>A0A7Y6I9U7_9ACTN</name>
<evidence type="ECO:0000313" key="2">
    <source>
        <dbReference type="Proteomes" id="UP000586042"/>
    </source>
</evidence>
<dbReference type="AlphaFoldDB" id="A0A7Y6I9U7"/>
<protein>
    <submittedName>
        <fullName evidence="1">Uncharacterized protein</fullName>
    </submittedName>
</protein>
<dbReference type="Proteomes" id="UP000586042">
    <property type="component" value="Unassembled WGS sequence"/>
</dbReference>
<proteinExistence type="predicted"/>
<accession>A0A7Y6I9U7</accession>
<dbReference type="EMBL" id="JABWGN010000006">
    <property type="protein sequence ID" value="NUW33039.1"/>
    <property type="molecule type" value="Genomic_DNA"/>
</dbReference>
<gene>
    <name evidence="1" type="ORF">HTZ77_16590</name>
</gene>
<comment type="caution">
    <text evidence="1">The sequence shown here is derived from an EMBL/GenBank/DDBJ whole genome shotgun (WGS) entry which is preliminary data.</text>
</comment>
<keyword evidence="2" id="KW-1185">Reference proteome</keyword>
<organism evidence="1 2">
    <name type="scientific">Nonomuraea montanisoli</name>
    <dbReference type="NCBI Taxonomy" id="2741721"/>
    <lineage>
        <taxon>Bacteria</taxon>
        <taxon>Bacillati</taxon>
        <taxon>Actinomycetota</taxon>
        <taxon>Actinomycetes</taxon>
        <taxon>Streptosporangiales</taxon>
        <taxon>Streptosporangiaceae</taxon>
        <taxon>Nonomuraea</taxon>
    </lineage>
</organism>
<evidence type="ECO:0000313" key="1">
    <source>
        <dbReference type="EMBL" id="NUW33039.1"/>
    </source>
</evidence>